<protein>
    <submittedName>
        <fullName evidence="1">Uncharacterized protein</fullName>
    </submittedName>
</protein>
<evidence type="ECO:0000313" key="1">
    <source>
        <dbReference type="EMBL" id="JAH15049.1"/>
    </source>
</evidence>
<name>A0A0E9QE32_ANGAN</name>
<reference evidence="1" key="2">
    <citation type="journal article" date="2015" name="Fish Shellfish Immunol.">
        <title>Early steps in the European eel (Anguilla anguilla)-Vibrio vulnificus interaction in the gills: Role of the RtxA13 toxin.</title>
        <authorList>
            <person name="Callol A."/>
            <person name="Pajuelo D."/>
            <person name="Ebbesson L."/>
            <person name="Teles M."/>
            <person name="MacKenzie S."/>
            <person name="Amaro C."/>
        </authorList>
    </citation>
    <scope>NUCLEOTIDE SEQUENCE</scope>
</reference>
<dbReference type="EMBL" id="GBXM01093528">
    <property type="protein sequence ID" value="JAH15049.1"/>
    <property type="molecule type" value="Transcribed_RNA"/>
</dbReference>
<sequence length="63" mass="6886">MARPFGSHVICTWSPALLRLKDQLTLGCPLCLPSSSFNSPPPSISRVIVRFIAAQIDFFPVSV</sequence>
<reference evidence="1" key="1">
    <citation type="submission" date="2014-11" db="EMBL/GenBank/DDBJ databases">
        <authorList>
            <person name="Amaro Gonzalez C."/>
        </authorList>
    </citation>
    <scope>NUCLEOTIDE SEQUENCE</scope>
</reference>
<organism evidence="1">
    <name type="scientific">Anguilla anguilla</name>
    <name type="common">European freshwater eel</name>
    <name type="synonym">Muraena anguilla</name>
    <dbReference type="NCBI Taxonomy" id="7936"/>
    <lineage>
        <taxon>Eukaryota</taxon>
        <taxon>Metazoa</taxon>
        <taxon>Chordata</taxon>
        <taxon>Craniata</taxon>
        <taxon>Vertebrata</taxon>
        <taxon>Euteleostomi</taxon>
        <taxon>Actinopterygii</taxon>
        <taxon>Neopterygii</taxon>
        <taxon>Teleostei</taxon>
        <taxon>Anguilliformes</taxon>
        <taxon>Anguillidae</taxon>
        <taxon>Anguilla</taxon>
    </lineage>
</organism>
<proteinExistence type="predicted"/>
<dbReference type="AlphaFoldDB" id="A0A0E9QE32"/>
<accession>A0A0E9QE32</accession>